<dbReference type="AlphaFoldDB" id="A0A7J6DDB1"/>
<protein>
    <submittedName>
        <fullName evidence="1">Uncharacterized protein</fullName>
    </submittedName>
</protein>
<comment type="caution">
    <text evidence="1">The sequence shown here is derived from an EMBL/GenBank/DDBJ whole genome shotgun (WGS) entry which is preliminary data.</text>
</comment>
<gene>
    <name evidence="1" type="ORF">G5714_001578</name>
</gene>
<accession>A0A7J6DDB1</accession>
<dbReference type="EMBL" id="JAAMOB010000002">
    <property type="protein sequence ID" value="KAF4117025.1"/>
    <property type="molecule type" value="Genomic_DNA"/>
</dbReference>
<evidence type="ECO:0000313" key="2">
    <source>
        <dbReference type="Proteomes" id="UP000579812"/>
    </source>
</evidence>
<reference evidence="1 2" key="1">
    <citation type="submission" date="2020-04" db="EMBL/GenBank/DDBJ databases">
        <title>Chromosome-level genome assembly of a cyprinid fish Onychostoma macrolepis by integration of Nanopore Sequencing, Bionano and Hi-C technology.</title>
        <authorList>
            <person name="Wang D."/>
        </authorList>
    </citation>
    <scope>NUCLEOTIDE SEQUENCE [LARGE SCALE GENOMIC DNA]</scope>
    <source>
        <strain evidence="1">SWU-2019</strain>
        <tissue evidence="1">Muscle</tissue>
    </source>
</reference>
<organism evidence="1 2">
    <name type="scientific">Onychostoma macrolepis</name>
    <dbReference type="NCBI Taxonomy" id="369639"/>
    <lineage>
        <taxon>Eukaryota</taxon>
        <taxon>Metazoa</taxon>
        <taxon>Chordata</taxon>
        <taxon>Craniata</taxon>
        <taxon>Vertebrata</taxon>
        <taxon>Euteleostomi</taxon>
        <taxon>Actinopterygii</taxon>
        <taxon>Neopterygii</taxon>
        <taxon>Teleostei</taxon>
        <taxon>Ostariophysi</taxon>
        <taxon>Cypriniformes</taxon>
        <taxon>Cyprinidae</taxon>
        <taxon>Acrossocheilinae</taxon>
        <taxon>Onychostoma</taxon>
    </lineage>
</organism>
<dbReference type="Proteomes" id="UP000579812">
    <property type="component" value="Unassembled WGS sequence"/>
</dbReference>
<sequence length="126" mass="15047">MEVQEMTESESVFGYLELKQCLQKSFLARVLRDLLVLMSLQSQRLQRFWRTKRTQERPVCRRRSSNTNLRSCGGPRESALESDRRKCVHQPLERVVCCSDPVTNTHHTLFSEDQHIVRDLWTNRWR</sequence>
<keyword evidence="2" id="KW-1185">Reference proteome</keyword>
<name>A0A7J6DDB1_9TELE</name>
<evidence type="ECO:0000313" key="1">
    <source>
        <dbReference type="EMBL" id="KAF4117025.1"/>
    </source>
</evidence>
<proteinExistence type="predicted"/>